<evidence type="ECO:0000256" key="3">
    <source>
        <dbReference type="ARBA" id="ARBA00022840"/>
    </source>
</evidence>
<gene>
    <name evidence="5" type="ORF">DCC88_01075</name>
</gene>
<dbReference type="Pfam" id="PF00005">
    <property type="entry name" value="ABC_tran"/>
    <property type="match status" value="1"/>
</dbReference>
<evidence type="ECO:0000313" key="6">
    <source>
        <dbReference type="Proteomes" id="UP000253934"/>
    </source>
</evidence>
<dbReference type="Proteomes" id="UP000253934">
    <property type="component" value="Unassembled WGS sequence"/>
</dbReference>
<accession>A0A369KUG6</accession>
<dbReference type="Gene3D" id="3.40.50.300">
    <property type="entry name" value="P-loop containing nucleotide triphosphate hydrolases"/>
    <property type="match status" value="1"/>
</dbReference>
<dbReference type="PROSITE" id="PS50893">
    <property type="entry name" value="ABC_TRANSPORTER_2"/>
    <property type="match status" value="1"/>
</dbReference>
<dbReference type="InterPro" id="IPR050763">
    <property type="entry name" value="ABC_transporter_ATP-binding"/>
</dbReference>
<reference evidence="5" key="1">
    <citation type="submission" date="2018-04" db="EMBL/GenBank/DDBJ databases">
        <title>Draft genome sequence of the Candidatus Spirobacillus cienkowskii, a pathogen of freshwater Daphnia species, reconstructed from hemolymph metagenomic reads.</title>
        <authorList>
            <person name="Bresciani L."/>
            <person name="Lemos L.N."/>
            <person name="Wale N."/>
            <person name="Lin J.Y."/>
            <person name="Fernandes G.R."/>
            <person name="Duffy M.A."/>
            <person name="Rodrigues J.M."/>
        </authorList>
    </citation>
    <scope>NUCLEOTIDE SEQUENCE [LARGE SCALE GENOMIC DNA]</scope>
    <source>
        <strain evidence="5">Binning01</strain>
    </source>
</reference>
<evidence type="ECO:0000313" key="5">
    <source>
        <dbReference type="EMBL" id="RDB37252.1"/>
    </source>
</evidence>
<dbReference type="CDD" id="cd03230">
    <property type="entry name" value="ABC_DR_subfamily_A"/>
    <property type="match status" value="1"/>
</dbReference>
<dbReference type="PROSITE" id="PS00211">
    <property type="entry name" value="ABC_TRANSPORTER_1"/>
    <property type="match status" value="1"/>
</dbReference>
<dbReference type="AlphaFoldDB" id="A0A369KUG6"/>
<dbReference type="InterPro" id="IPR003439">
    <property type="entry name" value="ABC_transporter-like_ATP-bd"/>
</dbReference>
<dbReference type="InterPro" id="IPR003593">
    <property type="entry name" value="AAA+_ATPase"/>
</dbReference>
<name>A0A369KUG6_9BACT</name>
<dbReference type="GO" id="GO:0016887">
    <property type="term" value="F:ATP hydrolysis activity"/>
    <property type="evidence" value="ECO:0007669"/>
    <property type="project" value="InterPro"/>
</dbReference>
<keyword evidence="1" id="KW-0813">Transport</keyword>
<dbReference type="PANTHER" id="PTHR42711:SF10">
    <property type="entry name" value="ABC TRANSPORTER ATP-BINDING PROTEIN"/>
    <property type="match status" value="1"/>
</dbReference>
<dbReference type="GO" id="GO:0005524">
    <property type="term" value="F:ATP binding"/>
    <property type="evidence" value="ECO:0007669"/>
    <property type="project" value="UniProtKB-KW"/>
</dbReference>
<dbReference type="SMART" id="SM00382">
    <property type="entry name" value="AAA"/>
    <property type="match status" value="1"/>
</dbReference>
<keyword evidence="2" id="KW-0547">Nucleotide-binding</keyword>
<dbReference type="EMBL" id="QOVW01000004">
    <property type="protein sequence ID" value="RDB37252.1"/>
    <property type="molecule type" value="Genomic_DNA"/>
</dbReference>
<feature type="domain" description="ABC transporter" evidence="4">
    <location>
        <begin position="6"/>
        <end position="239"/>
    </location>
</feature>
<keyword evidence="3 5" id="KW-0067">ATP-binding</keyword>
<organism evidence="5 6">
    <name type="scientific">Spirobacillus cienkowskii</name>
    <dbReference type="NCBI Taxonomy" id="495820"/>
    <lineage>
        <taxon>Bacteria</taxon>
        <taxon>Pseudomonadati</taxon>
        <taxon>Bdellovibrionota</taxon>
        <taxon>Oligoflexia</taxon>
        <taxon>Silvanigrellales</taxon>
        <taxon>Spirobacillus</taxon>
    </lineage>
</organism>
<keyword evidence="6" id="KW-1185">Reference proteome</keyword>
<dbReference type="PANTHER" id="PTHR42711">
    <property type="entry name" value="ABC TRANSPORTER ATP-BINDING PROTEIN"/>
    <property type="match status" value="1"/>
</dbReference>
<sequence>MSAISIEFRNVSKIYKLPKGSQFEALKPIHLQIYRGECFGLLGHNGAGKTTLLNLLAGVNTPTTGDIFVEGLSVKNNTSEVKRLLGVVQQELIADSFFDLPTMLAIQSKLSGYYPDKEWIDFLLEKLLLAEHRKKTTRELSGGMKRRMMIARALVHKPKILILDEPTAGVDVELRRTMWRFVEDLHKQGMTIILTTHYLQEAEDFCSRIAIIKKGEIVTLKQSQEMLALGGKHKISCLIIIDNITQWLDENLNFLRQNSILAEPIKTAVKNNCNLKLSITYIHGSMTSFIDASKLLNSMINKLKLKVFEICTESPDLEDVFIKINAGDIVKNS</sequence>
<evidence type="ECO:0000256" key="1">
    <source>
        <dbReference type="ARBA" id="ARBA00022448"/>
    </source>
</evidence>
<evidence type="ECO:0000256" key="2">
    <source>
        <dbReference type="ARBA" id="ARBA00022741"/>
    </source>
</evidence>
<dbReference type="InterPro" id="IPR027417">
    <property type="entry name" value="P-loop_NTPase"/>
</dbReference>
<dbReference type="InterPro" id="IPR017871">
    <property type="entry name" value="ABC_transporter-like_CS"/>
</dbReference>
<dbReference type="SUPFAM" id="SSF52540">
    <property type="entry name" value="P-loop containing nucleoside triphosphate hydrolases"/>
    <property type="match status" value="1"/>
</dbReference>
<protein>
    <submittedName>
        <fullName evidence="5">ABC transporter ATP-binding protein</fullName>
    </submittedName>
</protein>
<proteinExistence type="predicted"/>
<dbReference type="RefSeq" id="WP_338635898.1">
    <property type="nucleotide sequence ID" value="NZ_CP146516.1"/>
</dbReference>
<evidence type="ECO:0000259" key="4">
    <source>
        <dbReference type="PROSITE" id="PS50893"/>
    </source>
</evidence>
<comment type="caution">
    <text evidence="5">The sequence shown here is derived from an EMBL/GenBank/DDBJ whole genome shotgun (WGS) entry which is preliminary data.</text>
</comment>